<dbReference type="InterPro" id="IPR050086">
    <property type="entry name" value="MetN_ABC_transporter-like"/>
</dbReference>
<evidence type="ECO:0000256" key="4">
    <source>
        <dbReference type="ARBA" id="ARBA00022475"/>
    </source>
</evidence>
<dbReference type="Gene3D" id="3.40.50.300">
    <property type="entry name" value="P-loop containing nucleotide triphosphate hydrolases"/>
    <property type="match status" value="1"/>
</dbReference>
<evidence type="ECO:0000256" key="6">
    <source>
        <dbReference type="ARBA" id="ARBA00022840"/>
    </source>
</evidence>
<dbReference type="GO" id="GO:0016887">
    <property type="term" value="F:ATP hydrolysis activity"/>
    <property type="evidence" value="ECO:0007669"/>
    <property type="project" value="InterPro"/>
</dbReference>
<feature type="domain" description="ABC transporter" evidence="8">
    <location>
        <begin position="37"/>
        <end position="281"/>
    </location>
</feature>
<evidence type="ECO:0000256" key="3">
    <source>
        <dbReference type="ARBA" id="ARBA00022448"/>
    </source>
</evidence>
<dbReference type="InterPro" id="IPR027417">
    <property type="entry name" value="P-loop_NTPase"/>
</dbReference>
<evidence type="ECO:0000256" key="2">
    <source>
        <dbReference type="ARBA" id="ARBA00005417"/>
    </source>
</evidence>
<dbReference type="PIRSF" id="PIRSF039085">
    <property type="entry name" value="ABC_ATPase_HisP"/>
    <property type="match status" value="1"/>
</dbReference>
<keyword evidence="5" id="KW-0547">Nucleotide-binding</keyword>
<dbReference type="GO" id="GO:0005886">
    <property type="term" value="C:plasma membrane"/>
    <property type="evidence" value="ECO:0007669"/>
    <property type="project" value="UniProtKB-SubCell"/>
</dbReference>
<dbReference type="Pfam" id="PF00005">
    <property type="entry name" value="ABC_tran"/>
    <property type="match status" value="1"/>
</dbReference>
<sequence length="288" mass="30910">MAGSSPGQGRRVRCAPDAQAESLGVAVMATDLHADAVRINGLRKSFGSFRVLNGIDLTVARGQVAFIIGPSGSGKSTLLRCVNSLESYDGGELWVDDYLVGAERRGDGWIEASAKVTAARRARIGMVFQRFNLFPNMTALENVTAGLRLVLKQEPSEAFERGRELLTRVGLGDRAGSYPAQLSGGQQQRVAIARAIAANPGIVLFDEPTSALDPELVGEVLAVMRDLARDGMTMLIVTHEISFAEDVGDVVHFIDAGKVAESGRPAELIRHSNNPRTAEFLARIRTPD</sequence>
<gene>
    <name evidence="9" type="primary">glnQ</name>
    <name evidence="9" type="ORF">MPL1032_20482</name>
</gene>
<dbReference type="Proteomes" id="UP000182888">
    <property type="component" value="Unassembled WGS sequence"/>
</dbReference>
<dbReference type="GO" id="GO:0005524">
    <property type="term" value="F:ATP binding"/>
    <property type="evidence" value="ECO:0007669"/>
    <property type="project" value="UniProtKB-KW"/>
</dbReference>
<dbReference type="PROSITE" id="PS00211">
    <property type="entry name" value="ABC_TRANSPORTER_1"/>
    <property type="match status" value="1"/>
</dbReference>
<dbReference type="EMBL" id="CCND01000012">
    <property type="protein sequence ID" value="CDX56298.1"/>
    <property type="molecule type" value="Genomic_DNA"/>
</dbReference>
<name>A0A0K2VXS9_MESPL</name>
<evidence type="ECO:0000256" key="5">
    <source>
        <dbReference type="ARBA" id="ARBA00022741"/>
    </source>
</evidence>
<evidence type="ECO:0000256" key="1">
    <source>
        <dbReference type="ARBA" id="ARBA00004202"/>
    </source>
</evidence>
<comment type="similarity">
    <text evidence="2">Belongs to the ABC transporter superfamily.</text>
</comment>
<reference evidence="10" key="1">
    <citation type="submission" date="2014-08" db="EMBL/GenBank/DDBJ databases">
        <authorList>
            <person name="Edwards T."/>
        </authorList>
    </citation>
    <scope>NUCLEOTIDE SEQUENCE [LARGE SCALE GENOMIC DNA]</scope>
</reference>
<evidence type="ECO:0000259" key="8">
    <source>
        <dbReference type="PROSITE" id="PS50893"/>
    </source>
</evidence>
<dbReference type="InterPro" id="IPR003439">
    <property type="entry name" value="ABC_transporter-like_ATP-bd"/>
</dbReference>
<dbReference type="PANTHER" id="PTHR43166:SF35">
    <property type="entry name" value="L-CYSTINE IMPORT ATP-BINDING PROTEIN TCYN"/>
    <property type="match status" value="1"/>
</dbReference>
<evidence type="ECO:0000256" key="7">
    <source>
        <dbReference type="ARBA" id="ARBA00023136"/>
    </source>
</evidence>
<dbReference type="InterPro" id="IPR030679">
    <property type="entry name" value="ABC_ATPase_HisP-typ"/>
</dbReference>
<evidence type="ECO:0000313" key="9">
    <source>
        <dbReference type="EMBL" id="CDX56298.1"/>
    </source>
</evidence>
<keyword evidence="6 9" id="KW-0067">ATP-binding</keyword>
<dbReference type="PANTHER" id="PTHR43166">
    <property type="entry name" value="AMINO ACID IMPORT ATP-BINDING PROTEIN"/>
    <property type="match status" value="1"/>
</dbReference>
<dbReference type="InterPro" id="IPR003593">
    <property type="entry name" value="AAA+_ATPase"/>
</dbReference>
<dbReference type="GO" id="GO:0015424">
    <property type="term" value="F:ABC-type amino acid transporter activity"/>
    <property type="evidence" value="ECO:0007669"/>
    <property type="project" value="InterPro"/>
</dbReference>
<dbReference type="PROSITE" id="PS50893">
    <property type="entry name" value="ABC_TRANSPORTER_2"/>
    <property type="match status" value="1"/>
</dbReference>
<organism evidence="9 10">
    <name type="scientific">Mesorhizobium plurifarium</name>
    <dbReference type="NCBI Taxonomy" id="69974"/>
    <lineage>
        <taxon>Bacteria</taxon>
        <taxon>Pseudomonadati</taxon>
        <taxon>Pseudomonadota</taxon>
        <taxon>Alphaproteobacteria</taxon>
        <taxon>Hyphomicrobiales</taxon>
        <taxon>Phyllobacteriaceae</taxon>
        <taxon>Mesorhizobium</taxon>
    </lineage>
</organism>
<dbReference type="InterPro" id="IPR017871">
    <property type="entry name" value="ABC_transporter-like_CS"/>
</dbReference>
<keyword evidence="4" id="KW-1003">Cell membrane</keyword>
<keyword evidence="7" id="KW-0472">Membrane</keyword>
<evidence type="ECO:0000313" key="10">
    <source>
        <dbReference type="Proteomes" id="UP000182888"/>
    </source>
</evidence>
<dbReference type="SUPFAM" id="SSF52540">
    <property type="entry name" value="P-loop containing nucleoside triphosphate hydrolases"/>
    <property type="match status" value="1"/>
</dbReference>
<dbReference type="AlphaFoldDB" id="A0A0K2VXS9"/>
<protein>
    <submittedName>
        <fullName evidence="9">Glutamine transporter subunit ATP-binding component of ABC superfamily</fullName>
    </submittedName>
</protein>
<dbReference type="SMART" id="SM00382">
    <property type="entry name" value="AAA"/>
    <property type="match status" value="1"/>
</dbReference>
<comment type="subcellular location">
    <subcellularLocation>
        <location evidence="1">Cell membrane</location>
        <topology evidence="1">Peripheral membrane protein</topology>
    </subcellularLocation>
</comment>
<proteinExistence type="inferred from homology"/>
<accession>A0A0K2VXS9</accession>
<keyword evidence="3" id="KW-0813">Transport</keyword>